<dbReference type="InterPro" id="IPR057596">
    <property type="entry name" value="RDRP_core"/>
</dbReference>
<name>A0AA39J1T1_9AGAR</name>
<dbReference type="EC" id="2.7.7.48" evidence="1"/>
<feature type="non-terminal residue" evidence="3">
    <location>
        <position position="1"/>
    </location>
</feature>
<keyword evidence="1" id="KW-0548">Nucleotidyltransferase</keyword>
<keyword evidence="1" id="KW-0808">Transferase</keyword>
<proteinExistence type="inferred from homology"/>
<evidence type="ECO:0000313" key="3">
    <source>
        <dbReference type="EMBL" id="KAK0434556.1"/>
    </source>
</evidence>
<dbReference type="AlphaFoldDB" id="A0AA39J1T1"/>
<comment type="catalytic activity">
    <reaction evidence="1">
        <text>RNA(n) + a ribonucleoside 5'-triphosphate = RNA(n+1) + diphosphate</text>
        <dbReference type="Rhea" id="RHEA:21248"/>
        <dbReference type="Rhea" id="RHEA-COMP:14527"/>
        <dbReference type="Rhea" id="RHEA-COMP:17342"/>
        <dbReference type="ChEBI" id="CHEBI:33019"/>
        <dbReference type="ChEBI" id="CHEBI:61557"/>
        <dbReference type="ChEBI" id="CHEBI:140395"/>
        <dbReference type="EC" id="2.7.7.48"/>
    </reaction>
</comment>
<keyword evidence="1" id="KW-0694">RNA-binding</keyword>
<dbReference type="GO" id="GO:0003968">
    <property type="term" value="F:RNA-directed RNA polymerase activity"/>
    <property type="evidence" value="ECO:0007669"/>
    <property type="project" value="UniProtKB-KW"/>
</dbReference>
<dbReference type="Proteomes" id="UP001175226">
    <property type="component" value="Unassembled WGS sequence"/>
</dbReference>
<feature type="domain" description="RDRP core" evidence="2">
    <location>
        <begin position="2"/>
        <end position="44"/>
    </location>
</feature>
<evidence type="ECO:0000259" key="2">
    <source>
        <dbReference type="Pfam" id="PF05183"/>
    </source>
</evidence>
<evidence type="ECO:0000256" key="1">
    <source>
        <dbReference type="RuleBase" id="RU363098"/>
    </source>
</evidence>
<keyword evidence="1" id="KW-0696">RNA-directed RNA polymerase</keyword>
<accession>A0AA39J1T1</accession>
<evidence type="ECO:0000313" key="4">
    <source>
        <dbReference type="Proteomes" id="UP001175226"/>
    </source>
</evidence>
<comment type="caution">
    <text evidence="3">The sequence shown here is derived from an EMBL/GenBank/DDBJ whole genome shotgun (WGS) entry which is preliminary data.</text>
</comment>
<organism evidence="3 4">
    <name type="scientific">Armillaria borealis</name>
    <dbReference type="NCBI Taxonomy" id="47425"/>
    <lineage>
        <taxon>Eukaryota</taxon>
        <taxon>Fungi</taxon>
        <taxon>Dikarya</taxon>
        <taxon>Basidiomycota</taxon>
        <taxon>Agaricomycotina</taxon>
        <taxon>Agaricomycetes</taxon>
        <taxon>Agaricomycetidae</taxon>
        <taxon>Agaricales</taxon>
        <taxon>Marasmiineae</taxon>
        <taxon>Physalacriaceae</taxon>
        <taxon>Armillaria</taxon>
    </lineage>
</organism>
<protein>
    <recommendedName>
        <fullName evidence="1">RNA-dependent RNA polymerase</fullName>
        <ecNumber evidence="1">2.7.7.48</ecNumber>
    </recommendedName>
</protein>
<reference evidence="3" key="1">
    <citation type="submission" date="2023-06" db="EMBL/GenBank/DDBJ databases">
        <authorList>
            <consortium name="Lawrence Berkeley National Laboratory"/>
            <person name="Ahrendt S."/>
            <person name="Sahu N."/>
            <person name="Indic B."/>
            <person name="Wong-Bajracharya J."/>
            <person name="Merenyi Z."/>
            <person name="Ke H.-M."/>
            <person name="Monk M."/>
            <person name="Kocsube S."/>
            <person name="Drula E."/>
            <person name="Lipzen A."/>
            <person name="Balint B."/>
            <person name="Henrissat B."/>
            <person name="Andreopoulos B."/>
            <person name="Martin F.M."/>
            <person name="Harder C.B."/>
            <person name="Rigling D."/>
            <person name="Ford K.L."/>
            <person name="Foster G.D."/>
            <person name="Pangilinan J."/>
            <person name="Papanicolaou A."/>
            <person name="Barry K."/>
            <person name="LaButti K."/>
            <person name="Viragh M."/>
            <person name="Koriabine M."/>
            <person name="Yan M."/>
            <person name="Riley R."/>
            <person name="Champramary S."/>
            <person name="Plett K.L."/>
            <person name="Tsai I.J."/>
            <person name="Slot J."/>
            <person name="Sipos G."/>
            <person name="Plett J."/>
            <person name="Nagy L.G."/>
            <person name="Grigoriev I.V."/>
        </authorList>
    </citation>
    <scope>NUCLEOTIDE SEQUENCE</scope>
    <source>
        <strain evidence="3">FPL87.14</strain>
    </source>
</reference>
<dbReference type="Pfam" id="PF05183">
    <property type="entry name" value="RdRP"/>
    <property type="match status" value="1"/>
</dbReference>
<sequence length="91" mass="10021">MAVRRPDLKHLINVVGFSCKGSRSLPSCLGGGNLDGDICNIILDVCQSRYYAPFSVLTMNREISTPSQCVYSGTWSIRTAGPGYQTPTKWY</sequence>
<comment type="similarity">
    <text evidence="1">Belongs to the RdRP family.</text>
</comment>
<dbReference type="GO" id="GO:0003723">
    <property type="term" value="F:RNA binding"/>
    <property type="evidence" value="ECO:0007669"/>
    <property type="project" value="UniProtKB-KW"/>
</dbReference>
<keyword evidence="4" id="KW-1185">Reference proteome</keyword>
<dbReference type="EMBL" id="JAUEPT010000070">
    <property type="protein sequence ID" value="KAK0434556.1"/>
    <property type="molecule type" value="Genomic_DNA"/>
</dbReference>
<gene>
    <name evidence="3" type="ORF">EV421DRAFT_1839072</name>
</gene>